<evidence type="ECO:0000313" key="2">
    <source>
        <dbReference type="Proteomes" id="UP001060215"/>
    </source>
</evidence>
<organism evidence="1 2">
    <name type="scientific">Camellia lanceoleosa</name>
    <dbReference type="NCBI Taxonomy" id="1840588"/>
    <lineage>
        <taxon>Eukaryota</taxon>
        <taxon>Viridiplantae</taxon>
        <taxon>Streptophyta</taxon>
        <taxon>Embryophyta</taxon>
        <taxon>Tracheophyta</taxon>
        <taxon>Spermatophyta</taxon>
        <taxon>Magnoliopsida</taxon>
        <taxon>eudicotyledons</taxon>
        <taxon>Gunneridae</taxon>
        <taxon>Pentapetalae</taxon>
        <taxon>asterids</taxon>
        <taxon>Ericales</taxon>
        <taxon>Theaceae</taxon>
        <taxon>Camellia</taxon>
    </lineage>
</organism>
<name>A0ACC0G100_9ERIC</name>
<proteinExistence type="predicted"/>
<comment type="caution">
    <text evidence="1">The sequence shown here is derived from an EMBL/GenBank/DDBJ whole genome shotgun (WGS) entry which is preliminary data.</text>
</comment>
<dbReference type="Proteomes" id="UP001060215">
    <property type="component" value="Chromosome 12"/>
</dbReference>
<protein>
    <submittedName>
        <fullName evidence="1">Uncharacterized protein</fullName>
    </submittedName>
</protein>
<sequence length="112" mass="13108">MQNLKITVPAQGQARIVKPPVIPLGRWTKVRHPEFLNPQSALLRSQKRRLQRKRQAARLAKGKGVVEQEDLEVQQEVLEDYPDQKFRTQSPERKKVRKECRPKERVVDHSPV</sequence>
<evidence type="ECO:0000313" key="1">
    <source>
        <dbReference type="EMBL" id="KAI7994015.1"/>
    </source>
</evidence>
<dbReference type="EMBL" id="CM045769">
    <property type="protein sequence ID" value="KAI7994015.1"/>
    <property type="molecule type" value="Genomic_DNA"/>
</dbReference>
<accession>A0ACC0G100</accession>
<reference evidence="1 2" key="1">
    <citation type="journal article" date="2022" name="Plant J.">
        <title>Chromosome-level genome of Camellia lanceoleosa provides a valuable resource for understanding genome evolution and self-incompatibility.</title>
        <authorList>
            <person name="Gong W."/>
            <person name="Xiao S."/>
            <person name="Wang L."/>
            <person name="Liao Z."/>
            <person name="Chang Y."/>
            <person name="Mo W."/>
            <person name="Hu G."/>
            <person name="Li W."/>
            <person name="Zhao G."/>
            <person name="Zhu H."/>
            <person name="Hu X."/>
            <person name="Ji K."/>
            <person name="Xiang X."/>
            <person name="Song Q."/>
            <person name="Yuan D."/>
            <person name="Jin S."/>
            <person name="Zhang L."/>
        </authorList>
    </citation>
    <scope>NUCLEOTIDE SEQUENCE [LARGE SCALE GENOMIC DNA]</scope>
    <source>
        <strain evidence="1">SQ_2022a</strain>
    </source>
</reference>
<keyword evidence="2" id="KW-1185">Reference proteome</keyword>
<gene>
    <name evidence="1" type="ORF">LOK49_LG11G00775</name>
</gene>